<comment type="caution">
    <text evidence="1">The sequence shown here is derived from an EMBL/GenBank/DDBJ whole genome shotgun (WGS) entry which is preliminary data.</text>
</comment>
<evidence type="ECO:0000313" key="1">
    <source>
        <dbReference type="EMBL" id="KAK8209013.1"/>
    </source>
</evidence>
<protein>
    <submittedName>
        <fullName evidence="1">Cell cycle RNA binding protein whi3</fullName>
    </submittedName>
</protein>
<dbReference type="EMBL" id="JAMKPW020000018">
    <property type="protein sequence ID" value="KAK8209013.1"/>
    <property type="molecule type" value="Genomic_DNA"/>
</dbReference>
<dbReference type="Proteomes" id="UP001320706">
    <property type="component" value="Unassembled WGS sequence"/>
</dbReference>
<accession>A0ACC3SE65</accession>
<sequence>MGDNSPTGYRPPTDSGRSFARSSFSTSPRTVSKPAPRVDSFGQNSVPGMSQFYGLSPTSERRPLDRMPGTSLATNKLDLLYDGAEPQMTTAIYLGNLPRNLGLDALRSMLLFATDLLEADFVTPDPSQDLTLMAAIAHFKTSAGAREAQERLNGKPNATGEANMIVELLESNAAYRRNTLDGTSSRHPSSSSSSGHSTNNNLSRQTSRFNSAFQNVEKVSPPLGTSAPGKNEFPPLERETSAKNPWAPVSPLTTTIHNRQIQGISGKSVINDDIADDETSDILHNPLAYAKIGHHSMPRRTTNPQNLIARFGGLHVSTQQSPVTGMTPPGASGFASPRTVQPSLQSPAATPSSVGMGNIGNNGSFPMSNYQRHNYPPVNPADQNPPCNTLYVGNLPLDTNEDELKQLFSKQRGYKRLCFRTKQNGPMCFVEFEDVSFATKALNELYGHPLHNSVKGGIRLSFSKNPLGVRTGQANGMGPGSPMSPQAMSPGFGIGPPPGFSSANGPPPGLGGSATRPYSSFGQGSMPDGSSGGYLGSSFGPNGNHQRSPPNSNGYPGSPGYGAPGSGYSFS</sequence>
<reference evidence="1" key="1">
    <citation type="submission" date="2024-02" db="EMBL/GenBank/DDBJ databases">
        <title>Metagenome Assembled Genome of Zalaria obscura JY119.</title>
        <authorList>
            <person name="Vighnesh L."/>
            <person name="Jagadeeshwari U."/>
            <person name="Venkata Ramana C."/>
            <person name="Sasikala C."/>
        </authorList>
    </citation>
    <scope>NUCLEOTIDE SEQUENCE</scope>
    <source>
        <strain evidence="1">JY119</strain>
    </source>
</reference>
<gene>
    <name evidence="1" type="primary">WHI3</name>
    <name evidence="1" type="ORF">M8818_003977</name>
</gene>
<evidence type="ECO:0000313" key="2">
    <source>
        <dbReference type="Proteomes" id="UP001320706"/>
    </source>
</evidence>
<name>A0ACC3SE65_9PEZI</name>
<keyword evidence="2" id="KW-1185">Reference proteome</keyword>
<proteinExistence type="predicted"/>
<organism evidence="1 2">
    <name type="scientific">Zalaria obscura</name>
    <dbReference type="NCBI Taxonomy" id="2024903"/>
    <lineage>
        <taxon>Eukaryota</taxon>
        <taxon>Fungi</taxon>
        <taxon>Dikarya</taxon>
        <taxon>Ascomycota</taxon>
        <taxon>Pezizomycotina</taxon>
        <taxon>Dothideomycetes</taxon>
        <taxon>Dothideomycetidae</taxon>
        <taxon>Dothideales</taxon>
        <taxon>Zalariaceae</taxon>
        <taxon>Zalaria</taxon>
    </lineage>
</organism>